<dbReference type="OMA" id="YLIALDW"/>
<dbReference type="OrthoDB" id="2264294at2759"/>
<dbReference type="VEuPathDB" id="FungiDB:F503_04718"/>
<dbReference type="CDD" id="cd12148">
    <property type="entry name" value="fungal_TF_MHR"/>
    <property type="match status" value="1"/>
</dbReference>
<feature type="region of interest" description="Disordered" evidence="3">
    <location>
        <begin position="77"/>
        <end position="103"/>
    </location>
</feature>
<sequence length="718" mass="77431">MPLTTRARPCDSCRARKTRCVKPPDRHECVLCAFHGKQCTYLRGPLARPRPTSAAAAAGMNVNATGTVVGAGAGAGPGGGLAAPSPMSTPASTTSMPTNSLNSTLSNFSSLDLDLPDTPAYSAHSPEAHIVTSPDALMLSRDRHASFNFNSSNNNNNNNNNTTTSATSASSSHSTSSSNASTAAAADAFRDMVNLMSGTVGLDLNTHPEFIGPSSYHEPELLGLCRLDGNAGASNVSNEPSSSDKSTSSPSRSFVRLARRVDSRSTFLMYPDEATTSEPQRLVDCDAIEDAVRPAGKALVDLYFRIVHPCFPIIHKGVFLSKYAFSHRMFSPPLLAAVYLLALDYHLYAASLPGASGESLFSVSAERQAALEVLAERTMTDDLRRPKISTLQAGLLLLQRRKFGMGPTSALFTAQLVAVAQNIGLHVDCEDWAIPSWEKGLRRRLGAILYIQDRWGALVHGRPPLLHDDNWNLQPCALSDFPEVDEDLSSNVKKSTMAEGSINTDLGYEAFVQQTQLAHILSEIMAQFYSSAACRRGGTLDRMMAAPDTAMAAALPLLQKLRSWHAALPSTLALDCIQHRRLSANAPLHVARIAVEVALHRALLRLMTSDTPAAIVGQVRSMAREHVVTSLQVLSSLQPEHTGAFWSGVAAYQIVSIGSLIGLLWATTEDADEVEWCTNRMDALRWALRLRGRAAPFMQEALRLLETVAAPMGFEQQS</sequence>
<evidence type="ECO:0000256" key="1">
    <source>
        <dbReference type="ARBA" id="ARBA00022723"/>
    </source>
</evidence>
<dbReference type="InterPro" id="IPR050797">
    <property type="entry name" value="Carb_Metab_Trans_Reg"/>
</dbReference>
<dbReference type="GO" id="GO:0000981">
    <property type="term" value="F:DNA-binding transcription factor activity, RNA polymerase II-specific"/>
    <property type="evidence" value="ECO:0007669"/>
    <property type="project" value="InterPro"/>
</dbReference>
<proteinExistence type="predicted"/>
<feature type="region of interest" description="Disordered" evidence="3">
    <location>
        <begin position="233"/>
        <end position="254"/>
    </location>
</feature>
<feature type="compositionally biased region" description="Low complexity" evidence="3">
    <location>
        <begin position="237"/>
        <end position="253"/>
    </location>
</feature>
<dbReference type="Pfam" id="PF04082">
    <property type="entry name" value="Fungal_trans"/>
    <property type="match status" value="1"/>
</dbReference>
<dbReference type="PANTHER" id="PTHR31668">
    <property type="entry name" value="GLUCOSE TRANSPORT TRANSCRIPTION REGULATOR RGT1-RELATED-RELATED"/>
    <property type="match status" value="1"/>
</dbReference>
<evidence type="ECO:0000256" key="2">
    <source>
        <dbReference type="ARBA" id="ARBA00023242"/>
    </source>
</evidence>
<evidence type="ECO:0000256" key="3">
    <source>
        <dbReference type="SAM" id="MobiDB-lite"/>
    </source>
</evidence>
<gene>
    <name evidence="5" type="ORF">F503_04718</name>
</gene>
<dbReference type="GO" id="GO:0005634">
    <property type="term" value="C:nucleus"/>
    <property type="evidence" value="ECO:0007669"/>
    <property type="project" value="TreeGrafter"/>
</dbReference>
<dbReference type="InterPro" id="IPR036864">
    <property type="entry name" value="Zn2-C6_fun-type_DNA-bd_sf"/>
</dbReference>
<dbReference type="GO" id="GO:0001080">
    <property type="term" value="P:nitrogen catabolite activation of transcription from RNA polymerase II promoter"/>
    <property type="evidence" value="ECO:0007669"/>
    <property type="project" value="TreeGrafter"/>
</dbReference>
<dbReference type="CDD" id="cd00067">
    <property type="entry name" value="GAL4"/>
    <property type="match status" value="1"/>
</dbReference>
<dbReference type="eggNOG" id="ENOG502QQXX">
    <property type="taxonomic scope" value="Eukaryota"/>
</dbReference>
<keyword evidence="6" id="KW-1185">Reference proteome</keyword>
<accession>S3CD58</accession>
<protein>
    <submittedName>
        <fullName evidence="5">Transcription factor</fullName>
    </submittedName>
</protein>
<dbReference type="PANTHER" id="PTHR31668:SF4">
    <property type="entry name" value="TRANSCRIPTIONAL ACTIVATOR PROTEIN DAL81"/>
    <property type="match status" value="1"/>
</dbReference>
<dbReference type="GO" id="GO:0003677">
    <property type="term" value="F:DNA binding"/>
    <property type="evidence" value="ECO:0007669"/>
    <property type="project" value="InterPro"/>
</dbReference>
<evidence type="ECO:0000313" key="5">
    <source>
        <dbReference type="EMBL" id="EPE04203.1"/>
    </source>
</evidence>
<evidence type="ECO:0000259" key="4">
    <source>
        <dbReference type="PROSITE" id="PS50048"/>
    </source>
</evidence>
<keyword evidence="1" id="KW-0479">Metal-binding</keyword>
<name>S3CD58_OPHP1</name>
<dbReference type="InterPro" id="IPR001138">
    <property type="entry name" value="Zn2Cys6_DnaBD"/>
</dbReference>
<keyword evidence="2" id="KW-0539">Nucleus</keyword>
<dbReference type="PROSITE" id="PS50048">
    <property type="entry name" value="ZN2_CY6_FUNGAL_2"/>
    <property type="match status" value="1"/>
</dbReference>
<dbReference type="PROSITE" id="PS00463">
    <property type="entry name" value="ZN2_CY6_FUNGAL_1"/>
    <property type="match status" value="1"/>
</dbReference>
<dbReference type="SUPFAM" id="SSF57701">
    <property type="entry name" value="Zn2/Cys6 DNA-binding domain"/>
    <property type="match status" value="1"/>
</dbReference>
<dbReference type="Proteomes" id="UP000016923">
    <property type="component" value="Unassembled WGS sequence"/>
</dbReference>
<dbReference type="STRING" id="1262450.S3CD58"/>
<dbReference type="Gene3D" id="4.10.240.10">
    <property type="entry name" value="Zn(2)-C6 fungal-type DNA-binding domain"/>
    <property type="match status" value="1"/>
</dbReference>
<reference evidence="5 6" key="1">
    <citation type="journal article" date="2013" name="BMC Genomics">
        <title>The genome and transcriptome of the pine saprophyte Ophiostoma piceae, and a comparison with the bark beetle-associated pine pathogen Grosmannia clavigera.</title>
        <authorList>
            <person name="Haridas S."/>
            <person name="Wang Y."/>
            <person name="Lim L."/>
            <person name="Massoumi Alamouti S."/>
            <person name="Jackman S."/>
            <person name="Docking R."/>
            <person name="Robertson G."/>
            <person name="Birol I."/>
            <person name="Bohlmann J."/>
            <person name="Breuil C."/>
        </authorList>
    </citation>
    <scope>NUCLEOTIDE SEQUENCE [LARGE SCALE GENOMIC DNA]</scope>
    <source>
        <strain evidence="5 6">UAMH 11346</strain>
    </source>
</reference>
<dbReference type="GO" id="GO:0006351">
    <property type="term" value="P:DNA-templated transcription"/>
    <property type="evidence" value="ECO:0007669"/>
    <property type="project" value="InterPro"/>
</dbReference>
<feature type="region of interest" description="Disordered" evidence="3">
    <location>
        <begin position="148"/>
        <end position="178"/>
    </location>
</feature>
<feature type="domain" description="Zn(2)-C6 fungal-type" evidence="4">
    <location>
        <begin position="9"/>
        <end position="41"/>
    </location>
</feature>
<dbReference type="SMART" id="SM00906">
    <property type="entry name" value="Fungal_trans"/>
    <property type="match status" value="1"/>
</dbReference>
<dbReference type="Pfam" id="PF00172">
    <property type="entry name" value="Zn_clus"/>
    <property type="match status" value="1"/>
</dbReference>
<dbReference type="InterPro" id="IPR007219">
    <property type="entry name" value="XnlR_reg_dom"/>
</dbReference>
<dbReference type="SMART" id="SM00066">
    <property type="entry name" value="GAL4"/>
    <property type="match status" value="1"/>
</dbReference>
<evidence type="ECO:0000313" key="6">
    <source>
        <dbReference type="Proteomes" id="UP000016923"/>
    </source>
</evidence>
<dbReference type="EMBL" id="KE148162">
    <property type="protein sequence ID" value="EPE04203.1"/>
    <property type="molecule type" value="Genomic_DNA"/>
</dbReference>
<dbReference type="GO" id="GO:0008270">
    <property type="term" value="F:zinc ion binding"/>
    <property type="evidence" value="ECO:0007669"/>
    <property type="project" value="InterPro"/>
</dbReference>
<dbReference type="AlphaFoldDB" id="S3CD58"/>
<organism evidence="5 6">
    <name type="scientific">Ophiostoma piceae (strain UAMH 11346)</name>
    <name type="common">Sap stain fungus</name>
    <dbReference type="NCBI Taxonomy" id="1262450"/>
    <lineage>
        <taxon>Eukaryota</taxon>
        <taxon>Fungi</taxon>
        <taxon>Dikarya</taxon>
        <taxon>Ascomycota</taxon>
        <taxon>Pezizomycotina</taxon>
        <taxon>Sordariomycetes</taxon>
        <taxon>Sordariomycetidae</taxon>
        <taxon>Ophiostomatales</taxon>
        <taxon>Ophiostomataceae</taxon>
        <taxon>Ophiostoma</taxon>
    </lineage>
</organism>
<feature type="compositionally biased region" description="Low complexity" evidence="3">
    <location>
        <begin position="82"/>
        <end position="103"/>
    </location>
</feature>
<dbReference type="HOGENOM" id="CLU_006632_1_1_1"/>